<feature type="transmembrane region" description="Helical" evidence="15">
    <location>
        <begin position="6"/>
        <end position="27"/>
    </location>
</feature>
<keyword evidence="12 15" id="KW-0472">Membrane</keyword>
<dbReference type="GO" id="GO:0016705">
    <property type="term" value="F:oxidoreductase activity, acting on paired donors, with incorporation or reduction of molecular oxygen"/>
    <property type="evidence" value="ECO:0007669"/>
    <property type="project" value="InterPro"/>
</dbReference>
<keyword evidence="6 15" id="KW-0812">Transmembrane</keyword>
<dbReference type="HOGENOM" id="CLU_001570_5_11_1"/>
<evidence type="ECO:0008006" key="18">
    <source>
        <dbReference type="Google" id="ProtNLM"/>
    </source>
</evidence>
<evidence type="ECO:0000256" key="6">
    <source>
        <dbReference type="ARBA" id="ARBA00022692"/>
    </source>
</evidence>
<protein>
    <recommendedName>
        <fullName evidence="18">Cytochrome P450</fullName>
    </recommendedName>
</protein>
<dbReference type="InterPro" id="IPR002403">
    <property type="entry name" value="Cyt_P450_E_grp-IV"/>
</dbReference>
<dbReference type="GO" id="GO:0020037">
    <property type="term" value="F:heme binding"/>
    <property type="evidence" value="ECO:0007669"/>
    <property type="project" value="InterPro"/>
</dbReference>
<evidence type="ECO:0000256" key="12">
    <source>
        <dbReference type="ARBA" id="ARBA00023136"/>
    </source>
</evidence>
<evidence type="ECO:0000256" key="14">
    <source>
        <dbReference type="RuleBase" id="RU000461"/>
    </source>
</evidence>
<evidence type="ECO:0000313" key="16">
    <source>
        <dbReference type="EMBL" id="KIK62944.1"/>
    </source>
</evidence>
<keyword evidence="9 14" id="KW-0560">Oxidoreductase</keyword>
<evidence type="ECO:0000256" key="1">
    <source>
        <dbReference type="ARBA" id="ARBA00001971"/>
    </source>
</evidence>
<dbReference type="GO" id="GO:0004497">
    <property type="term" value="F:monooxygenase activity"/>
    <property type="evidence" value="ECO:0007669"/>
    <property type="project" value="UniProtKB-KW"/>
</dbReference>
<evidence type="ECO:0000256" key="9">
    <source>
        <dbReference type="ARBA" id="ARBA00023002"/>
    </source>
</evidence>
<keyword evidence="7 13" id="KW-0479">Metal-binding</keyword>
<dbReference type="InterPro" id="IPR036396">
    <property type="entry name" value="Cyt_P450_sf"/>
</dbReference>
<dbReference type="InterPro" id="IPR017972">
    <property type="entry name" value="Cyt_P450_CS"/>
</dbReference>
<evidence type="ECO:0000256" key="8">
    <source>
        <dbReference type="ARBA" id="ARBA00022989"/>
    </source>
</evidence>
<proteinExistence type="inferred from homology"/>
<dbReference type="PANTHER" id="PTHR24305">
    <property type="entry name" value="CYTOCHROME P450"/>
    <property type="match status" value="1"/>
</dbReference>
<keyword evidence="10 13" id="KW-0408">Iron</keyword>
<evidence type="ECO:0000256" key="5">
    <source>
        <dbReference type="ARBA" id="ARBA00022617"/>
    </source>
</evidence>
<comment type="cofactor">
    <cofactor evidence="1 13">
        <name>heme</name>
        <dbReference type="ChEBI" id="CHEBI:30413"/>
    </cofactor>
</comment>
<keyword evidence="8 15" id="KW-1133">Transmembrane helix</keyword>
<accession>A0A0D0CJH3</accession>
<dbReference type="Proteomes" id="UP000053593">
    <property type="component" value="Unassembled WGS sequence"/>
</dbReference>
<dbReference type="EMBL" id="KN834765">
    <property type="protein sequence ID" value="KIK62944.1"/>
    <property type="molecule type" value="Genomic_DNA"/>
</dbReference>
<sequence length="543" mass="62103">MLPFLTQVVLALSLIPTVYILYCGLFYRYKRRSLKYLRGPPRTSFLLGTEYDLLLQTDAFHLESKWFKEYGTVFRANTYFSEDMLMISDPRALQYVLHTSGYRFPKARDVKQATRFLSGCGIANVDGEVHNRQRKALNPAFSVKQLRQFLELFQRSTSSLVAKWKQELHASLEGSSIINVSTWLPKATLDVMGESAFDYKFGALDGEETELGTAFDNIFVGSRLYPPKVELLYRSFRRDLPALVSNILLRFPTKQERKFLAFLNASKKVGKPMFEKRSKEKAIEQDSKDILSILIRANQQEDIKKSMNEDEVLSQIATFITAGHETTASTTAWMLYSLARNPKQQSRLYQEIREMRERLGPNAPTAQDLDSMPFLNAVIKETLRRYPIIPNLIREAQSDDIIPLQFPVTSVSGDAVSQIPVSKGQRVIINISMYNMLPQVWGDDAEEWNPDRFLEPSMKTTTLGVYANLLTFSAGIRACIGWRFAVIQLQALTFGLLENFEFSPPPSGELDEIQAIPFGLIMPMKKNKWEEGKQMPLFIQTRK</sequence>
<evidence type="ECO:0000256" key="13">
    <source>
        <dbReference type="PIRSR" id="PIRSR602403-1"/>
    </source>
</evidence>
<comment type="similarity">
    <text evidence="4 14">Belongs to the cytochrome P450 family.</text>
</comment>
<dbReference type="PRINTS" id="PR00385">
    <property type="entry name" value="P450"/>
</dbReference>
<dbReference type="SUPFAM" id="SSF48264">
    <property type="entry name" value="Cytochrome P450"/>
    <property type="match status" value="1"/>
</dbReference>
<evidence type="ECO:0000256" key="11">
    <source>
        <dbReference type="ARBA" id="ARBA00023033"/>
    </source>
</evidence>
<dbReference type="OrthoDB" id="1470350at2759"/>
<evidence type="ECO:0000256" key="15">
    <source>
        <dbReference type="SAM" id="Phobius"/>
    </source>
</evidence>
<dbReference type="AlphaFoldDB" id="A0A0D0CJH3"/>
<evidence type="ECO:0000256" key="4">
    <source>
        <dbReference type="ARBA" id="ARBA00010617"/>
    </source>
</evidence>
<comment type="subcellular location">
    <subcellularLocation>
        <location evidence="2">Membrane</location>
    </subcellularLocation>
</comment>
<dbReference type="Pfam" id="PF00067">
    <property type="entry name" value="p450"/>
    <property type="match status" value="1"/>
</dbReference>
<dbReference type="PRINTS" id="PR00465">
    <property type="entry name" value="EP450IV"/>
</dbReference>
<gene>
    <name evidence="16" type="ORF">GYMLUDRAFT_259715</name>
</gene>
<evidence type="ECO:0000256" key="3">
    <source>
        <dbReference type="ARBA" id="ARBA00004721"/>
    </source>
</evidence>
<name>A0A0D0CJH3_9AGAR</name>
<keyword evidence="17" id="KW-1185">Reference proteome</keyword>
<dbReference type="PANTHER" id="PTHR24305:SF166">
    <property type="entry name" value="CYTOCHROME P450 12A4, MITOCHONDRIAL-RELATED"/>
    <property type="match status" value="1"/>
</dbReference>
<dbReference type="InterPro" id="IPR050121">
    <property type="entry name" value="Cytochrome_P450_monoxygenase"/>
</dbReference>
<organism evidence="16 17">
    <name type="scientific">Collybiopsis luxurians FD-317 M1</name>
    <dbReference type="NCBI Taxonomy" id="944289"/>
    <lineage>
        <taxon>Eukaryota</taxon>
        <taxon>Fungi</taxon>
        <taxon>Dikarya</taxon>
        <taxon>Basidiomycota</taxon>
        <taxon>Agaricomycotina</taxon>
        <taxon>Agaricomycetes</taxon>
        <taxon>Agaricomycetidae</taxon>
        <taxon>Agaricales</taxon>
        <taxon>Marasmiineae</taxon>
        <taxon>Omphalotaceae</taxon>
        <taxon>Collybiopsis</taxon>
        <taxon>Collybiopsis luxurians</taxon>
    </lineage>
</organism>
<dbReference type="GO" id="GO:0005506">
    <property type="term" value="F:iron ion binding"/>
    <property type="evidence" value="ECO:0007669"/>
    <property type="project" value="InterPro"/>
</dbReference>
<evidence type="ECO:0000313" key="17">
    <source>
        <dbReference type="Proteomes" id="UP000053593"/>
    </source>
</evidence>
<dbReference type="InterPro" id="IPR001128">
    <property type="entry name" value="Cyt_P450"/>
</dbReference>
<feature type="binding site" description="axial binding residue" evidence="13">
    <location>
        <position position="479"/>
    </location>
    <ligand>
        <name>heme</name>
        <dbReference type="ChEBI" id="CHEBI:30413"/>
    </ligand>
    <ligandPart>
        <name>Fe</name>
        <dbReference type="ChEBI" id="CHEBI:18248"/>
    </ligandPart>
</feature>
<evidence type="ECO:0000256" key="10">
    <source>
        <dbReference type="ARBA" id="ARBA00023004"/>
    </source>
</evidence>
<keyword evidence="11 14" id="KW-0503">Monooxygenase</keyword>
<dbReference type="PROSITE" id="PS00086">
    <property type="entry name" value="CYTOCHROME_P450"/>
    <property type="match status" value="1"/>
</dbReference>
<evidence type="ECO:0000256" key="2">
    <source>
        <dbReference type="ARBA" id="ARBA00004370"/>
    </source>
</evidence>
<keyword evidence="5 13" id="KW-0349">Heme</keyword>
<dbReference type="Gene3D" id="1.10.630.10">
    <property type="entry name" value="Cytochrome P450"/>
    <property type="match status" value="1"/>
</dbReference>
<evidence type="ECO:0000256" key="7">
    <source>
        <dbReference type="ARBA" id="ARBA00022723"/>
    </source>
</evidence>
<reference evidence="16 17" key="1">
    <citation type="submission" date="2014-04" db="EMBL/GenBank/DDBJ databases">
        <title>Evolutionary Origins and Diversification of the Mycorrhizal Mutualists.</title>
        <authorList>
            <consortium name="DOE Joint Genome Institute"/>
            <consortium name="Mycorrhizal Genomics Consortium"/>
            <person name="Kohler A."/>
            <person name="Kuo A."/>
            <person name="Nagy L.G."/>
            <person name="Floudas D."/>
            <person name="Copeland A."/>
            <person name="Barry K.W."/>
            <person name="Cichocki N."/>
            <person name="Veneault-Fourrey C."/>
            <person name="LaButti K."/>
            <person name="Lindquist E.A."/>
            <person name="Lipzen A."/>
            <person name="Lundell T."/>
            <person name="Morin E."/>
            <person name="Murat C."/>
            <person name="Riley R."/>
            <person name="Ohm R."/>
            <person name="Sun H."/>
            <person name="Tunlid A."/>
            <person name="Henrissat B."/>
            <person name="Grigoriev I.V."/>
            <person name="Hibbett D.S."/>
            <person name="Martin F."/>
        </authorList>
    </citation>
    <scope>NUCLEOTIDE SEQUENCE [LARGE SCALE GENOMIC DNA]</scope>
    <source>
        <strain evidence="16 17">FD-317 M1</strain>
    </source>
</reference>
<comment type="pathway">
    <text evidence="3">Secondary metabolite biosynthesis; terpenoid biosynthesis.</text>
</comment>
<dbReference type="GO" id="GO:0016020">
    <property type="term" value="C:membrane"/>
    <property type="evidence" value="ECO:0007669"/>
    <property type="project" value="UniProtKB-SubCell"/>
</dbReference>